<name>A0A164X3L8_9AGAM</name>
<protein>
    <submittedName>
        <fullName evidence="1">Uncharacterized protein</fullName>
    </submittedName>
</protein>
<dbReference type="Proteomes" id="UP000076722">
    <property type="component" value="Unassembled WGS sequence"/>
</dbReference>
<reference evidence="1 2" key="1">
    <citation type="journal article" date="2016" name="Mol. Biol. Evol.">
        <title>Comparative Genomics of Early-Diverging Mushroom-Forming Fungi Provides Insights into the Origins of Lignocellulose Decay Capabilities.</title>
        <authorList>
            <person name="Nagy L.G."/>
            <person name="Riley R."/>
            <person name="Tritt A."/>
            <person name="Adam C."/>
            <person name="Daum C."/>
            <person name="Floudas D."/>
            <person name="Sun H."/>
            <person name="Yadav J.S."/>
            <person name="Pangilinan J."/>
            <person name="Larsson K.H."/>
            <person name="Matsuura K."/>
            <person name="Barry K."/>
            <person name="Labutti K."/>
            <person name="Kuo R."/>
            <person name="Ohm R.A."/>
            <person name="Bhattacharya S.S."/>
            <person name="Shirouzu T."/>
            <person name="Yoshinaga Y."/>
            <person name="Martin F.M."/>
            <person name="Grigoriev I.V."/>
            <person name="Hibbett D.S."/>
        </authorList>
    </citation>
    <scope>NUCLEOTIDE SEQUENCE [LARGE SCALE GENOMIC DNA]</scope>
    <source>
        <strain evidence="1 2">HHB9708</strain>
    </source>
</reference>
<sequence length="219" mass="24944">MEGKVWYPIPLEHQFAVSRGPEYNWMAHRLRGGEWELVVGDRVDGFTRWEFNFRPGEEIYLQMWDWTVYTDPIKEFFIGSAVSLSCEFGIDIHSLRLVTHAGYQTDASITVKQESLIAPSPYIYYFAHPPKHDSNNIDSPPGFWSFSPDPCLPADRIIKSSKIWFRRGDGNSHEGSPSPSIVQTESHFSVFGRGRHKRTTAGGLFSKFSQNQARGALEG</sequence>
<evidence type="ECO:0000313" key="1">
    <source>
        <dbReference type="EMBL" id="KZS95602.1"/>
    </source>
</evidence>
<evidence type="ECO:0000313" key="2">
    <source>
        <dbReference type="Proteomes" id="UP000076722"/>
    </source>
</evidence>
<accession>A0A164X3L8</accession>
<proteinExistence type="predicted"/>
<keyword evidence="2" id="KW-1185">Reference proteome</keyword>
<gene>
    <name evidence="1" type="ORF">SISNIDRAFT_452264</name>
</gene>
<dbReference type="AlphaFoldDB" id="A0A164X3L8"/>
<organism evidence="1 2">
    <name type="scientific">Sistotremastrum niveocremeum HHB9708</name>
    <dbReference type="NCBI Taxonomy" id="1314777"/>
    <lineage>
        <taxon>Eukaryota</taxon>
        <taxon>Fungi</taxon>
        <taxon>Dikarya</taxon>
        <taxon>Basidiomycota</taxon>
        <taxon>Agaricomycotina</taxon>
        <taxon>Agaricomycetes</taxon>
        <taxon>Sistotremastrales</taxon>
        <taxon>Sistotremastraceae</taxon>
        <taxon>Sertulicium</taxon>
        <taxon>Sertulicium niveocremeum</taxon>
    </lineage>
</organism>
<dbReference type="EMBL" id="KV419401">
    <property type="protein sequence ID" value="KZS95602.1"/>
    <property type="molecule type" value="Genomic_DNA"/>
</dbReference>